<accession>A0A8T0CYT2</accession>
<gene>
    <name evidence="1" type="ORF">P879_09946</name>
</gene>
<name>A0A8T0CYT2_9TREM</name>
<comment type="caution">
    <text evidence="1">The sequence shown here is derived from an EMBL/GenBank/DDBJ whole genome shotgun (WGS) entry which is preliminary data.</text>
</comment>
<protein>
    <submittedName>
        <fullName evidence="1">Uncharacterized protein</fullName>
    </submittedName>
</protein>
<evidence type="ECO:0000313" key="1">
    <source>
        <dbReference type="EMBL" id="KAF8560820.1"/>
    </source>
</evidence>
<dbReference type="Proteomes" id="UP000699462">
    <property type="component" value="Unassembled WGS sequence"/>
</dbReference>
<reference evidence="1 2" key="1">
    <citation type="submission" date="2019-07" db="EMBL/GenBank/DDBJ databases">
        <title>Annotation for the trematode Paragonimus westermani.</title>
        <authorList>
            <person name="Choi Y.-J."/>
        </authorList>
    </citation>
    <scope>NUCLEOTIDE SEQUENCE [LARGE SCALE GENOMIC DNA]</scope>
    <source>
        <strain evidence="1">180907_Pwestermani</strain>
    </source>
</reference>
<evidence type="ECO:0000313" key="2">
    <source>
        <dbReference type="Proteomes" id="UP000699462"/>
    </source>
</evidence>
<sequence>MKSFYCPPGLSKSSLSRLSRRVATALNDPSSPSDIPNDDVELVMDVNSNTTVVDDPNVVAMFRHNCGLCVKCSRRRHRCESEYTSSESLRYYIFCGPVHFPLIVRVAPGHWCASHPICCQARCPVCAADAVLLTTSPEIFQAIISAAAVFACVKQTRNCAHNRGRDECIPRWSRQAHELWFHSVRAAGIRATGPEDMVHQHHNPVILLSNLYPPLRLHTTP</sequence>
<dbReference type="EMBL" id="JTDF01022214">
    <property type="protein sequence ID" value="KAF8560820.1"/>
    <property type="molecule type" value="Genomic_DNA"/>
</dbReference>
<dbReference type="AlphaFoldDB" id="A0A8T0CYT2"/>
<proteinExistence type="predicted"/>
<organism evidence="1 2">
    <name type="scientific">Paragonimus westermani</name>
    <dbReference type="NCBI Taxonomy" id="34504"/>
    <lineage>
        <taxon>Eukaryota</taxon>
        <taxon>Metazoa</taxon>
        <taxon>Spiralia</taxon>
        <taxon>Lophotrochozoa</taxon>
        <taxon>Platyhelminthes</taxon>
        <taxon>Trematoda</taxon>
        <taxon>Digenea</taxon>
        <taxon>Plagiorchiida</taxon>
        <taxon>Troglotremata</taxon>
        <taxon>Troglotrematidae</taxon>
        <taxon>Paragonimus</taxon>
    </lineage>
</organism>
<keyword evidence="2" id="KW-1185">Reference proteome</keyword>